<accession>A0A381TJH7</accession>
<dbReference type="InterPro" id="IPR051447">
    <property type="entry name" value="Lipoprotein-release_system"/>
</dbReference>
<evidence type="ECO:0000256" key="2">
    <source>
        <dbReference type="ARBA" id="ARBA00022475"/>
    </source>
</evidence>
<evidence type="ECO:0008006" key="10">
    <source>
        <dbReference type="Google" id="ProtNLM"/>
    </source>
</evidence>
<evidence type="ECO:0000313" key="9">
    <source>
        <dbReference type="EMBL" id="SVA14927.1"/>
    </source>
</evidence>
<feature type="domain" description="ABC3 transporter permease C-terminal" evidence="7">
    <location>
        <begin position="277"/>
        <end position="402"/>
    </location>
</feature>
<dbReference type="AlphaFoldDB" id="A0A381TJH7"/>
<dbReference type="PANTHER" id="PTHR30489">
    <property type="entry name" value="LIPOPROTEIN-RELEASING SYSTEM TRANSMEMBRANE PROTEIN LOLE"/>
    <property type="match status" value="1"/>
</dbReference>
<dbReference type="GO" id="GO:0098797">
    <property type="term" value="C:plasma membrane protein complex"/>
    <property type="evidence" value="ECO:0007669"/>
    <property type="project" value="TreeGrafter"/>
</dbReference>
<feature type="transmembrane region" description="Helical" evidence="6">
    <location>
        <begin position="321"/>
        <end position="347"/>
    </location>
</feature>
<dbReference type="Pfam" id="PF12704">
    <property type="entry name" value="MacB_PCD"/>
    <property type="match status" value="1"/>
</dbReference>
<dbReference type="Pfam" id="PF02687">
    <property type="entry name" value="FtsX"/>
    <property type="match status" value="1"/>
</dbReference>
<protein>
    <recommendedName>
        <fullName evidence="10">ABC3 transporter permease protein domain-containing protein</fullName>
    </recommendedName>
</protein>
<keyword evidence="4 6" id="KW-1133">Transmembrane helix</keyword>
<keyword evidence="2" id="KW-1003">Cell membrane</keyword>
<name>A0A381TJH7_9ZZZZ</name>
<organism evidence="9">
    <name type="scientific">marine metagenome</name>
    <dbReference type="NCBI Taxonomy" id="408172"/>
    <lineage>
        <taxon>unclassified sequences</taxon>
        <taxon>metagenomes</taxon>
        <taxon>ecological metagenomes</taxon>
    </lineage>
</organism>
<dbReference type="EMBL" id="UINC01004520">
    <property type="protein sequence ID" value="SVA14927.1"/>
    <property type="molecule type" value="Genomic_DNA"/>
</dbReference>
<proteinExistence type="predicted"/>
<feature type="domain" description="MacB-like periplasmic core" evidence="8">
    <location>
        <begin position="30"/>
        <end position="217"/>
    </location>
</feature>
<feature type="transmembrane region" description="Helical" evidence="6">
    <location>
        <begin position="372"/>
        <end position="392"/>
    </location>
</feature>
<evidence type="ECO:0000256" key="1">
    <source>
        <dbReference type="ARBA" id="ARBA00004651"/>
    </source>
</evidence>
<reference evidence="9" key="1">
    <citation type="submission" date="2018-05" db="EMBL/GenBank/DDBJ databases">
        <authorList>
            <person name="Lanie J.A."/>
            <person name="Ng W.-L."/>
            <person name="Kazmierczak K.M."/>
            <person name="Andrzejewski T.M."/>
            <person name="Davidsen T.M."/>
            <person name="Wayne K.J."/>
            <person name="Tettelin H."/>
            <person name="Glass J.I."/>
            <person name="Rusch D."/>
            <person name="Podicherti R."/>
            <person name="Tsui H.-C.T."/>
            <person name="Winkler M.E."/>
        </authorList>
    </citation>
    <scope>NUCLEOTIDE SEQUENCE</scope>
</reference>
<evidence type="ECO:0000256" key="4">
    <source>
        <dbReference type="ARBA" id="ARBA00022989"/>
    </source>
</evidence>
<evidence type="ECO:0000259" key="7">
    <source>
        <dbReference type="Pfam" id="PF02687"/>
    </source>
</evidence>
<feature type="transmembrane region" description="Helical" evidence="6">
    <location>
        <begin position="275"/>
        <end position="300"/>
    </location>
</feature>
<dbReference type="GO" id="GO:0044874">
    <property type="term" value="P:lipoprotein localization to outer membrane"/>
    <property type="evidence" value="ECO:0007669"/>
    <property type="project" value="TreeGrafter"/>
</dbReference>
<comment type="subcellular location">
    <subcellularLocation>
        <location evidence="1">Cell membrane</location>
        <topology evidence="1">Multi-pass membrane protein</topology>
    </subcellularLocation>
</comment>
<evidence type="ECO:0000256" key="5">
    <source>
        <dbReference type="ARBA" id="ARBA00023136"/>
    </source>
</evidence>
<dbReference type="InterPro" id="IPR025857">
    <property type="entry name" value="MacB_PCD"/>
</dbReference>
<keyword evidence="5 6" id="KW-0472">Membrane</keyword>
<evidence type="ECO:0000256" key="6">
    <source>
        <dbReference type="SAM" id="Phobius"/>
    </source>
</evidence>
<sequence>MNFEYFLAKRIITTKPYKSSISGPIIKIGIIAIALGVIVMLISIATGLGMQYEIKNKISAFNGDISIYNFQTTNYEDSSIPLDFDEDLYTNLSNTNGVVSVQKIATKFGLVRTKKDFDGVFFKGVDQDYNWERIQKFLIEGNFPNISNTISNQILISKLLANRLNLEVGDSFQMLFSRNSESSAIRKFEITGIFSSGFNELDSKYIIGDISHVQKINKWNDNQIGNLEVFIDNYENLDSLTQTIYSSTPSTINAQSVRDKYYSIFDWIKLFDKNMIAIIVIMIIVASINIITVLIVLILERTNMIGILKSLGSTNYSLRKFFIYNSLYIVSVGLLIGNSIGLILIYLQKKYELISLDSEIYYVSSVPVYVDFYYIILLNIITFIICFLVIILPSSLISNISPTKAVKYQ</sequence>
<evidence type="ECO:0000256" key="3">
    <source>
        <dbReference type="ARBA" id="ARBA00022692"/>
    </source>
</evidence>
<keyword evidence="3 6" id="KW-0812">Transmembrane</keyword>
<dbReference type="PANTHER" id="PTHR30489:SF0">
    <property type="entry name" value="LIPOPROTEIN-RELEASING SYSTEM TRANSMEMBRANE PROTEIN LOLE"/>
    <property type="match status" value="1"/>
</dbReference>
<evidence type="ECO:0000259" key="8">
    <source>
        <dbReference type="Pfam" id="PF12704"/>
    </source>
</evidence>
<dbReference type="InterPro" id="IPR003838">
    <property type="entry name" value="ABC3_permease_C"/>
</dbReference>
<gene>
    <name evidence="9" type="ORF">METZ01_LOCUS67781</name>
</gene>
<feature type="transmembrane region" description="Helical" evidence="6">
    <location>
        <begin position="25"/>
        <end position="50"/>
    </location>
</feature>